<dbReference type="SUPFAM" id="SSF54593">
    <property type="entry name" value="Glyoxalase/Bleomycin resistance protein/Dihydroxybiphenyl dioxygenase"/>
    <property type="match status" value="1"/>
</dbReference>
<feature type="domain" description="VOC" evidence="1">
    <location>
        <begin position="1"/>
        <end position="126"/>
    </location>
</feature>
<accession>A0ABX8FQC1</accession>
<dbReference type="Pfam" id="PF13669">
    <property type="entry name" value="Glyoxalase_4"/>
    <property type="match status" value="1"/>
</dbReference>
<dbReference type="InterPro" id="IPR051332">
    <property type="entry name" value="Fosfomycin_Res_Enzymes"/>
</dbReference>
<reference evidence="3" key="1">
    <citation type="submission" date="2021-05" db="EMBL/GenBank/DDBJ databases">
        <title>Direct Submission.</title>
        <authorList>
            <person name="Li K."/>
            <person name="Gao J."/>
        </authorList>
    </citation>
    <scope>NUCLEOTIDE SEQUENCE [LARGE SCALE GENOMIC DNA]</scope>
    <source>
        <strain evidence="3">MG62</strain>
    </source>
</reference>
<organism evidence="2 3">
    <name type="scientific">Streptomyces koelreuteriae</name>
    <dbReference type="NCBI Taxonomy" id="2838015"/>
    <lineage>
        <taxon>Bacteria</taxon>
        <taxon>Bacillati</taxon>
        <taxon>Actinomycetota</taxon>
        <taxon>Actinomycetes</taxon>
        <taxon>Kitasatosporales</taxon>
        <taxon>Streptomycetaceae</taxon>
        <taxon>Streptomyces</taxon>
    </lineage>
</organism>
<dbReference type="InterPro" id="IPR029068">
    <property type="entry name" value="Glyas_Bleomycin-R_OHBP_Dase"/>
</dbReference>
<evidence type="ECO:0000313" key="3">
    <source>
        <dbReference type="Proteomes" id="UP000679629"/>
    </source>
</evidence>
<gene>
    <name evidence="2" type="ORF">KJK29_12015</name>
</gene>
<dbReference type="PROSITE" id="PS51819">
    <property type="entry name" value="VOC"/>
    <property type="match status" value="1"/>
</dbReference>
<dbReference type="Gene3D" id="3.10.180.10">
    <property type="entry name" value="2,3-Dihydroxybiphenyl 1,2-Dioxygenase, domain 1"/>
    <property type="match status" value="1"/>
</dbReference>
<sequence length="136" mass="15187">MLHHIELWVPDLPRAARAWGWLLGRLGYVPYQEWERGRSWRLGATYLVVEQSPALRGAEHDRMRPGLNHLAFHAGTAAEVDALASEAPAHGWTPLFADRYPHAGGPDHHAAYLADTDGFEVELVASQVPANPRQLR</sequence>
<proteinExistence type="predicted"/>
<name>A0ABX8FQC1_9ACTN</name>
<protein>
    <submittedName>
        <fullName evidence="2">VOC family protein</fullName>
    </submittedName>
</protein>
<evidence type="ECO:0000259" key="1">
    <source>
        <dbReference type="PROSITE" id="PS51819"/>
    </source>
</evidence>
<dbReference type="RefSeq" id="WP_215118751.1">
    <property type="nucleotide sequence ID" value="NZ_CP075896.1"/>
</dbReference>
<dbReference type="PANTHER" id="PTHR36113">
    <property type="entry name" value="LYASE, PUTATIVE-RELATED-RELATED"/>
    <property type="match status" value="1"/>
</dbReference>
<dbReference type="EMBL" id="CP075896">
    <property type="protein sequence ID" value="QWB23266.1"/>
    <property type="molecule type" value="Genomic_DNA"/>
</dbReference>
<evidence type="ECO:0000313" key="2">
    <source>
        <dbReference type="EMBL" id="QWB23266.1"/>
    </source>
</evidence>
<dbReference type="Proteomes" id="UP000679629">
    <property type="component" value="Chromosome"/>
</dbReference>
<dbReference type="InterPro" id="IPR037523">
    <property type="entry name" value="VOC_core"/>
</dbReference>
<dbReference type="PANTHER" id="PTHR36113:SF6">
    <property type="entry name" value="FOSFOMYCIN RESISTANCE PROTEIN FOSX"/>
    <property type="match status" value="1"/>
</dbReference>
<keyword evidence="3" id="KW-1185">Reference proteome</keyword>